<sequence length="200" mass="22457">MKWSMLWRAVQSAREGRMGDAAALKGAATGGRAYPELNAKLELLEEPFPSIDLDALRRFPEGTFGREYARFMDDQGLKPFIVSREVAVELARTSRLAVRYPLLHDAFHVLLGFDTSLVGELGVWSFVSAQHYSPDYDRAARWGRRLYPLVRPGQGAALREASARGEALARRARCLIAEPLEQLFTLPLPEARNRLGLVFE</sequence>
<dbReference type="PANTHER" id="PTHR12922">
    <property type="entry name" value="UBIQUINONE BIOSYNTHESIS PROTEIN"/>
    <property type="match status" value="1"/>
</dbReference>
<gene>
    <name evidence="1" type="ORF">BON30_11325</name>
</gene>
<proteinExistence type="predicted"/>
<name>A0A1L9BGX5_9BACT</name>
<reference evidence="1 2" key="2">
    <citation type="submission" date="2016-12" db="EMBL/GenBank/DDBJ databases">
        <title>Draft Genome Sequence of Cystobacter ferrugineus Strain Cbfe23.</title>
        <authorList>
            <person name="Akbar S."/>
            <person name="Dowd S.E."/>
            <person name="Stevens D.C."/>
        </authorList>
    </citation>
    <scope>NUCLEOTIDE SEQUENCE [LARGE SCALE GENOMIC DNA]</scope>
    <source>
        <strain evidence="1 2">Cbfe23</strain>
    </source>
</reference>
<protein>
    <recommendedName>
        <fullName evidence="3">Ubiquinone biosynthesis protein</fullName>
    </recommendedName>
</protein>
<dbReference type="EMBL" id="MPIN01000002">
    <property type="protein sequence ID" value="OJH41438.1"/>
    <property type="molecule type" value="Genomic_DNA"/>
</dbReference>
<evidence type="ECO:0008006" key="3">
    <source>
        <dbReference type="Google" id="ProtNLM"/>
    </source>
</evidence>
<dbReference type="AlphaFoldDB" id="A0A1L9BGX5"/>
<dbReference type="STRING" id="83449.BON30_11325"/>
<dbReference type="OrthoDB" id="9775927at2"/>
<accession>A0A1L9BGX5</accession>
<dbReference type="Proteomes" id="UP000182229">
    <property type="component" value="Unassembled WGS sequence"/>
</dbReference>
<evidence type="ECO:0000313" key="2">
    <source>
        <dbReference type="Proteomes" id="UP000182229"/>
    </source>
</evidence>
<dbReference type="Pfam" id="PF05019">
    <property type="entry name" value="Coq4"/>
    <property type="match status" value="1"/>
</dbReference>
<comment type="caution">
    <text evidence="1">The sequence shown here is derived from an EMBL/GenBank/DDBJ whole genome shotgun (WGS) entry which is preliminary data.</text>
</comment>
<dbReference type="GO" id="GO:0006744">
    <property type="term" value="P:ubiquinone biosynthetic process"/>
    <property type="evidence" value="ECO:0007669"/>
    <property type="project" value="InterPro"/>
</dbReference>
<dbReference type="RefSeq" id="WP_071898020.1">
    <property type="nucleotide sequence ID" value="NZ_MPIN01000002.1"/>
</dbReference>
<evidence type="ECO:0000313" key="1">
    <source>
        <dbReference type="EMBL" id="OJH41438.1"/>
    </source>
</evidence>
<reference evidence="2" key="1">
    <citation type="submission" date="2016-11" db="EMBL/GenBank/DDBJ databases">
        <authorList>
            <person name="Shukria A."/>
            <person name="Stevens D.C."/>
        </authorList>
    </citation>
    <scope>NUCLEOTIDE SEQUENCE [LARGE SCALE GENOMIC DNA]</scope>
    <source>
        <strain evidence="2">Cbfe23</strain>
    </source>
</reference>
<keyword evidence="2" id="KW-1185">Reference proteome</keyword>
<dbReference type="PANTHER" id="PTHR12922:SF7">
    <property type="entry name" value="UBIQUINONE BIOSYNTHESIS PROTEIN COQ4 HOMOLOG, MITOCHONDRIAL"/>
    <property type="match status" value="1"/>
</dbReference>
<dbReference type="InterPro" id="IPR007715">
    <property type="entry name" value="Coq4"/>
</dbReference>
<organism evidence="1 2">
    <name type="scientific">Cystobacter ferrugineus</name>
    <dbReference type="NCBI Taxonomy" id="83449"/>
    <lineage>
        <taxon>Bacteria</taxon>
        <taxon>Pseudomonadati</taxon>
        <taxon>Myxococcota</taxon>
        <taxon>Myxococcia</taxon>
        <taxon>Myxococcales</taxon>
        <taxon>Cystobacterineae</taxon>
        <taxon>Archangiaceae</taxon>
        <taxon>Cystobacter</taxon>
    </lineage>
</organism>